<keyword evidence="3" id="KW-1185">Reference proteome</keyword>
<evidence type="ECO:0000256" key="1">
    <source>
        <dbReference type="SAM" id="MobiDB-lite"/>
    </source>
</evidence>
<accession>A0A8H4ANX6</accession>
<feature type="region of interest" description="Disordered" evidence="1">
    <location>
        <begin position="30"/>
        <end position="83"/>
    </location>
</feature>
<dbReference type="AlphaFoldDB" id="A0A8H4ANX6"/>
<organism evidence="2 3">
    <name type="scientific">Gigaspora margarita</name>
    <dbReference type="NCBI Taxonomy" id="4874"/>
    <lineage>
        <taxon>Eukaryota</taxon>
        <taxon>Fungi</taxon>
        <taxon>Fungi incertae sedis</taxon>
        <taxon>Mucoromycota</taxon>
        <taxon>Glomeromycotina</taxon>
        <taxon>Glomeromycetes</taxon>
        <taxon>Diversisporales</taxon>
        <taxon>Gigasporaceae</taxon>
        <taxon>Gigaspora</taxon>
    </lineage>
</organism>
<proteinExistence type="predicted"/>
<gene>
    <name evidence="2" type="ORF">F8M41_016905</name>
</gene>
<dbReference type="Proteomes" id="UP000439903">
    <property type="component" value="Unassembled WGS sequence"/>
</dbReference>
<comment type="caution">
    <text evidence="2">The sequence shown here is derived from an EMBL/GenBank/DDBJ whole genome shotgun (WGS) entry which is preliminary data.</text>
</comment>
<evidence type="ECO:0000313" key="3">
    <source>
        <dbReference type="Proteomes" id="UP000439903"/>
    </source>
</evidence>
<dbReference type="OrthoDB" id="120976at2759"/>
<reference evidence="2 3" key="1">
    <citation type="journal article" date="2019" name="Environ. Microbiol.">
        <title>At the nexus of three kingdoms: the genome of the mycorrhizal fungus Gigaspora margarita provides insights into plant, endobacterial and fungal interactions.</title>
        <authorList>
            <person name="Venice F."/>
            <person name="Ghignone S."/>
            <person name="Salvioli di Fossalunga A."/>
            <person name="Amselem J."/>
            <person name="Novero M."/>
            <person name="Xianan X."/>
            <person name="Sedzielewska Toro K."/>
            <person name="Morin E."/>
            <person name="Lipzen A."/>
            <person name="Grigoriev I.V."/>
            <person name="Henrissat B."/>
            <person name="Martin F.M."/>
            <person name="Bonfante P."/>
        </authorList>
    </citation>
    <scope>NUCLEOTIDE SEQUENCE [LARGE SCALE GENOMIC DNA]</scope>
    <source>
        <strain evidence="2 3">BEG34</strain>
    </source>
</reference>
<name>A0A8H4ANX6_GIGMA</name>
<sequence>MMSFTFAGDGLVPNVSLNVIKLESSIAQNGLNNNDSSDDDDDDDDDDGDKSIGQLLRNVPNPRVINAPPLAHGQFPPNMLARPFPFTGTGFRLTNNQPILQQQDSDDDFDDEEKRQRIAEAVQARVHADNSVNDSQHVKHGIKREVKTLKSRCA</sequence>
<dbReference type="EMBL" id="WTPW01000377">
    <property type="protein sequence ID" value="KAF0517368.1"/>
    <property type="molecule type" value="Genomic_DNA"/>
</dbReference>
<feature type="compositionally biased region" description="Acidic residues" evidence="1">
    <location>
        <begin position="36"/>
        <end position="48"/>
    </location>
</feature>
<protein>
    <submittedName>
        <fullName evidence="2">RNI-like protein</fullName>
    </submittedName>
</protein>
<evidence type="ECO:0000313" key="2">
    <source>
        <dbReference type="EMBL" id="KAF0517368.1"/>
    </source>
</evidence>